<feature type="compositionally biased region" description="Basic and acidic residues" evidence="1">
    <location>
        <begin position="1"/>
        <end position="13"/>
    </location>
</feature>
<dbReference type="RefSeq" id="WP_337714304.1">
    <property type="nucleotide sequence ID" value="NZ_JBBEGL010000004.1"/>
</dbReference>
<feature type="region of interest" description="Disordered" evidence="1">
    <location>
        <begin position="1"/>
        <end position="33"/>
    </location>
</feature>
<reference evidence="2 3" key="1">
    <citation type="submission" date="2024-03" db="EMBL/GenBank/DDBJ databases">
        <title>Actinomycetospora sp. OC33-EN06, a novel actinomycete isolated from wild orchid (Aerides multiflora).</title>
        <authorList>
            <person name="Suriyachadkun C."/>
        </authorList>
    </citation>
    <scope>NUCLEOTIDE SEQUENCE [LARGE SCALE GENOMIC DNA]</scope>
    <source>
        <strain evidence="2 3">OC33-EN06</strain>
    </source>
</reference>
<proteinExistence type="predicted"/>
<dbReference type="Proteomes" id="UP001370100">
    <property type="component" value="Unassembled WGS sequence"/>
</dbReference>
<organism evidence="2 3">
    <name type="scientific">Actinomycetospora aeridis</name>
    <dbReference type="NCBI Taxonomy" id="3129231"/>
    <lineage>
        <taxon>Bacteria</taxon>
        <taxon>Bacillati</taxon>
        <taxon>Actinomycetota</taxon>
        <taxon>Actinomycetes</taxon>
        <taxon>Pseudonocardiales</taxon>
        <taxon>Pseudonocardiaceae</taxon>
        <taxon>Actinomycetospora</taxon>
    </lineage>
</organism>
<name>A0ABU8N8P9_9PSEU</name>
<protein>
    <submittedName>
        <fullName evidence="2">Uncharacterized protein</fullName>
    </submittedName>
</protein>
<evidence type="ECO:0000256" key="1">
    <source>
        <dbReference type="SAM" id="MobiDB-lite"/>
    </source>
</evidence>
<comment type="caution">
    <text evidence="2">The sequence shown here is derived from an EMBL/GenBank/DDBJ whole genome shotgun (WGS) entry which is preliminary data.</text>
</comment>
<gene>
    <name evidence="2" type="ORF">WCD41_15250</name>
</gene>
<dbReference type="EMBL" id="JBBEGL010000004">
    <property type="protein sequence ID" value="MEJ2887814.1"/>
    <property type="molecule type" value="Genomic_DNA"/>
</dbReference>
<keyword evidence="3" id="KW-1185">Reference proteome</keyword>
<sequence>MDHDPRCCARVDPPDTDLTETPMTDIPMADTDPADLSVELPTELSVEDAERIDWVEAQTELDRCDGYVVLAVDPQTGEVDAHGPFPGLDATEIADEMREDLDREGLDDVVIRVVRWHQDRTDDSAA</sequence>
<evidence type="ECO:0000313" key="2">
    <source>
        <dbReference type="EMBL" id="MEJ2887814.1"/>
    </source>
</evidence>
<accession>A0ABU8N8P9</accession>
<evidence type="ECO:0000313" key="3">
    <source>
        <dbReference type="Proteomes" id="UP001370100"/>
    </source>
</evidence>